<feature type="region of interest" description="Disordered" evidence="1">
    <location>
        <begin position="256"/>
        <end position="290"/>
    </location>
</feature>
<dbReference type="OrthoDB" id="2141068at2759"/>
<evidence type="ECO:0000256" key="1">
    <source>
        <dbReference type="SAM" id="MobiDB-lite"/>
    </source>
</evidence>
<feature type="region of interest" description="Disordered" evidence="1">
    <location>
        <begin position="1"/>
        <end position="20"/>
    </location>
</feature>
<name>F4NVK2_BATDJ</name>
<keyword evidence="3" id="KW-1185">Reference proteome</keyword>
<organism evidence="2 3">
    <name type="scientific">Batrachochytrium dendrobatidis (strain JAM81 / FGSC 10211)</name>
    <name type="common">Frog chytrid fungus</name>
    <dbReference type="NCBI Taxonomy" id="684364"/>
    <lineage>
        <taxon>Eukaryota</taxon>
        <taxon>Fungi</taxon>
        <taxon>Fungi incertae sedis</taxon>
        <taxon>Chytridiomycota</taxon>
        <taxon>Chytridiomycota incertae sedis</taxon>
        <taxon>Chytridiomycetes</taxon>
        <taxon>Rhizophydiales</taxon>
        <taxon>Rhizophydiales incertae sedis</taxon>
        <taxon>Batrachochytrium</taxon>
    </lineage>
</organism>
<feature type="compositionally biased region" description="Basic and acidic residues" evidence="1">
    <location>
        <begin position="264"/>
        <end position="290"/>
    </location>
</feature>
<dbReference type="Proteomes" id="UP000007241">
    <property type="component" value="Unassembled WGS sequence"/>
</dbReference>
<evidence type="ECO:0000313" key="2">
    <source>
        <dbReference type="EMBL" id="EGF83286.1"/>
    </source>
</evidence>
<reference evidence="2 3" key="1">
    <citation type="submission" date="2009-12" db="EMBL/GenBank/DDBJ databases">
        <title>The draft genome of Batrachochytrium dendrobatidis.</title>
        <authorList>
            <consortium name="US DOE Joint Genome Institute (JGI-PGF)"/>
            <person name="Kuo A."/>
            <person name="Salamov A."/>
            <person name="Schmutz J."/>
            <person name="Lucas S."/>
            <person name="Pitluck S."/>
            <person name="Rosenblum E."/>
            <person name="Stajich J."/>
            <person name="Eisen M."/>
            <person name="Grigoriev I.V."/>
        </authorList>
    </citation>
    <scope>NUCLEOTIDE SEQUENCE [LARGE SCALE GENOMIC DNA]</scope>
    <source>
        <strain evidence="3">JAM81 / FGSC 10211</strain>
    </source>
</reference>
<dbReference type="HOGENOM" id="CLU_527828_0_0_1"/>
<proteinExistence type="predicted"/>
<dbReference type="AlphaFoldDB" id="F4NVK2"/>
<dbReference type="RefSeq" id="XP_006675396.1">
    <property type="nucleotide sequence ID" value="XM_006675333.1"/>
</dbReference>
<protein>
    <submittedName>
        <fullName evidence="2">Uncharacterized protein</fullName>
    </submittedName>
</protein>
<dbReference type="OMA" id="HARTNDR"/>
<dbReference type="GeneID" id="18237766"/>
<sequence length="516" mass="60043">MTMSEPISPSRTALPPSQSAGRVLTHHTMHSILQHGQFGYKDERIDLSNIPHYFKNMIVEQSIAKLKDYEPVIVSARSDFKCSILDTKIVANEKKRLQDVYKCGFLSDPKELYCPLGDPILDTELLLYKRLNIDPSTVYKKSSQQFDEYKKDAFFKTGAKHQQKFRDVPKNHTNGFKYIKEKLAKSNLTVNSVKKLQFGVPFSTVCEPDSRIHTYDVKDISPDTNAVVKVNWNNLEIDMDRQGYFGNLLLRHERATSAQNTDRCGQDQRNRDIFQDRDSLKANEDRRKTTTENKTLNLPIYKHSQIKLTSKQIEGVLGIQSVNQTAATTEKFFTTRDNFYEQRQRLTHLLQDDLTRLHMERKTSFERKVKAFELSKSILITIQYEKSIDGINDMRQKAAEERRKEKIEILLAHPWYNELIKKVVVMNGVRRKVTQYESVLLGRLKRIIADQISFNKAVFVQLMRVLPTREFVKDEVQRIIRFVKQHENIAERDYLEAVELAGHPISSSMVEKHTVQ</sequence>
<dbReference type="InParanoid" id="F4NVK2"/>
<evidence type="ECO:0000313" key="3">
    <source>
        <dbReference type="Proteomes" id="UP000007241"/>
    </source>
</evidence>
<accession>F4NVK2</accession>
<gene>
    <name evidence="2" type="ORF">BATDEDRAFT_21844</name>
</gene>
<dbReference type="EMBL" id="GL882879">
    <property type="protein sequence ID" value="EGF83286.1"/>
    <property type="molecule type" value="Genomic_DNA"/>
</dbReference>